<dbReference type="InterPro" id="IPR000644">
    <property type="entry name" value="CBS_dom"/>
</dbReference>
<dbReference type="Pfam" id="PF01595">
    <property type="entry name" value="CNNM"/>
    <property type="match status" value="1"/>
</dbReference>
<feature type="transmembrane region" description="Helical" evidence="9">
    <location>
        <begin position="134"/>
        <end position="159"/>
    </location>
</feature>
<dbReference type="EMBL" id="CP136521">
    <property type="protein sequence ID" value="WOD44395.1"/>
    <property type="molecule type" value="Genomic_DNA"/>
</dbReference>
<name>A0AA97EQL4_9FLAO</name>
<keyword evidence="6 8" id="KW-0472">Membrane</keyword>
<dbReference type="GO" id="GO:0005886">
    <property type="term" value="C:plasma membrane"/>
    <property type="evidence" value="ECO:0007669"/>
    <property type="project" value="TreeGrafter"/>
</dbReference>
<reference evidence="13" key="1">
    <citation type="submission" date="2024-06" db="EMBL/GenBank/DDBJ databases">
        <title>Hwangdonia haimaensis gen. nov., sp. nov., a member of the family Flavobacteriaceae isolated from the haima cold seep.</title>
        <authorList>
            <person name="Li J."/>
        </authorList>
    </citation>
    <scope>NUCLEOTIDE SEQUENCE [LARGE SCALE GENOMIC DNA]</scope>
    <source>
        <strain evidence="13">SCSIO 19198</strain>
    </source>
</reference>
<feature type="domain" description="CBS" evidence="10">
    <location>
        <begin position="279"/>
        <end position="339"/>
    </location>
</feature>
<keyword evidence="3" id="KW-0677">Repeat</keyword>
<organism evidence="12 13">
    <name type="scientific">Hwangdonia lutea</name>
    <dbReference type="NCBI Taxonomy" id="3075823"/>
    <lineage>
        <taxon>Bacteria</taxon>
        <taxon>Pseudomonadati</taxon>
        <taxon>Bacteroidota</taxon>
        <taxon>Flavobacteriia</taxon>
        <taxon>Flavobacteriales</taxon>
        <taxon>Flavobacteriaceae</taxon>
        <taxon>Hwangdonia</taxon>
    </lineage>
</organism>
<evidence type="ECO:0000313" key="13">
    <source>
        <dbReference type="Proteomes" id="UP001302486"/>
    </source>
</evidence>
<evidence type="ECO:0000313" key="12">
    <source>
        <dbReference type="EMBL" id="WOD44395.1"/>
    </source>
</evidence>
<dbReference type="InterPro" id="IPR016169">
    <property type="entry name" value="FAD-bd_PCMH_sub2"/>
</dbReference>
<keyword evidence="4 8" id="KW-1133">Transmembrane helix</keyword>
<evidence type="ECO:0000256" key="3">
    <source>
        <dbReference type="ARBA" id="ARBA00022737"/>
    </source>
</evidence>
<dbReference type="PROSITE" id="PS51846">
    <property type="entry name" value="CNNM"/>
    <property type="match status" value="1"/>
</dbReference>
<comment type="subcellular location">
    <subcellularLocation>
        <location evidence="1">Membrane</location>
        <topology evidence="1">Multi-pass membrane protein</topology>
    </subcellularLocation>
</comment>
<dbReference type="RefSeq" id="WP_316984061.1">
    <property type="nucleotide sequence ID" value="NZ_CP136521.1"/>
</dbReference>
<dbReference type="InterPro" id="IPR036318">
    <property type="entry name" value="FAD-bd_PCMH-like_sf"/>
</dbReference>
<evidence type="ECO:0000256" key="8">
    <source>
        <dbReference type="PROSITE-ProRule" id="PRU01193"/>
    </source>
</evidence>
<evidence type="ECO:0000259" key="10">
    <source>
        <dbReference type="PROSITE" id="PS51371"/>
    </source>
</evidence>
<dbReference type="InterPro" id="IPR005170">
    <property type="entry name" value="Transptr-assoc_dom"/>
</dbReference>
<evidence type="ECO:0000256" key="4">
    <source>
        <dbReference type="ARBA" id="ARBA00022989"/>
    </source>
</evidence>
<protein>
    <submittedName>
        <fullName evidence="12">Hemolysin family protein</fullName>
    </submittedName>
</protein>
<gene>
    <name evidence="12" type="ORF">RNZ46_03840</name>
</gene>
<dbReference type="PANTHER" id="PTHR22777">
    <property type="entry name" value="HEMOLYSIN-RELATED"/>
    <property type="match status" value="1"/>
</dbReference>
<keyword evidence="13" id="KW-1185">Reference proteome</keyword>
<dbReference type="Gene3D" id="3.30.465.10">
    <property type="match status" value="1"/>
</dbReference>
<dbReference type="PANTHER" id="PTHR22777:SF17">
    <property type="entry name" value="UPF0053 PROTEIN SLL0260"/>
    <property type="match status" value="1"/>
</dbReference>
<feature type="transmembrane region" description="Helical" evidence="9">
    <location>
        <begin position="104"/>
        <end position="122"/>
    </location>
</feature>
<dbReference type="InterPro" id="IPR046342">
    <property type="entry name" value="CBS_dom_sf"/>
</dbReference>
<dbReference type="InterPro" id="IPR044751">
    <property type="entry name" value="Ion_transp-like_CBS"/>
</dbReference>
<dbReference type="SUPFAM" id="SSF54631">
    <property type="entry name" value="CBS-domain pair"/>
    <property type="match status" value="1"/>
</dbReference>
<evidence type="ECO:0000256" key="6">
    <source>
        <dbReference type="ARBA" id="ARBA00023136"/>
    </source>
</evidence>
<keyword evidence="5 7" id="KW-0129">CBS domain</keyword>
<dbReference type="KEGG" id="hws:RNZ46_03840"/>
<evidence type="ECO:0000259" key="11">
    <source>
        <dbReference type="PROSITE" id="PS51846"/>
    </source>
</evidence>
<evidence type="ECO:0000256" key="2">
    <source>
        <dbReference type="ARBA" id="ARBA00022692"/>
    </source>
</evidence>
<dbReference type="InterPro" id="IPR002550">
    <property type="entry name" value="CNNM"/>
</dbReference>
<dbReference type="SMART" id="SM01091">
    <property type="entry name" value="CorC_HlyC"/>
    <property type="match status" value="1"/>
</dbReference>
<evidence type="ECO:0000256" key="7">
    <source>
        <dbReference type="PROSITE-ProRule" id="PRU00703"/>
    </source>
</evidence>
<accession>A0AA97EQL4</accession>
<dbReference type="Pfam" id="PF00571">
    <property type="entry name" value="CBS"/>
    <property type="match status" value="1"/>
</dbReference>
<feature type="transmembrane region" description="Helical" evidence="9">
    <location>
        <begin position="6"/>
        <end position="28"/>
    </location>
</feature>
<dbReference type="Proteomes" id="UP001302486">
    <property type="component" value="Chromosome"/>
</dbReference>
<sequence>MSIYAIIIIVSLLLSAFFSGMEIAYISSNKIHIEIEKKQDGVLAKILSRLTAKPSKFITTMLIGNNIALVVYGFFMGDVLVNWFQSLLPTTSVFVNYMLTDLSLLSQTVISTIVILITAEFLPKVFFQIYSNTLIKVLAVPAYIFYVLFTFISDFVIWISDFLLKYLFKTEGDQIQLAFTKIELGNYISEQMESVEAHDDVDSEIQIFQNALEFSDVKAREVMVPRTEIIAVEINESIKTLNALFTETGCTKILVYKETVDDILGYVHSFELFKKPKTIKSAMLPVEYIPETVLIKDVLNVLTKKRKSIAVVLDEYGGTSGIMTVEDIVEELFGEIEDEHDTVVLIEEQIDEDTYTLSARLEVDYLNETYKLNLPENENYETLGGLIVNQTEQIPAKDDLVIIDGFQFTILEVSTTKIDLVELKLLEED</sequence>
<dbReference type="GO" id="GO:0050660">
    <property type="term" value="F:flavin adenine dinucleotide binding"/>
    <property type="evidence" value="ECO:0007669"/>
    <property type="project" value="InterPro"/>
</dbReference>
<dbReference type="Gene3D" id="3.10.580.10">
    <property type="entry name" value="CBS-domain"/>
    <property type="match status" value="1"/>
</dbReference>
<feature type="domain" description="CNNM transmembrane" evidence="11">
    <location>
        <begin position="1"/>
        <end position="200"/>
    </location>
</feature>
<dbReference type="SUPFAM" id="SSF56176">
    <property type="entry name" value="FAD-binding/transporter-associated domain-like"/>
    <property type="match status" value="1"/>
</dbReference>
<dbReference type="CDD" id="cd04590">
    <property type="entry name" value="CBS_pair_CorC_HlyC_assoc"/>
    <property type="match status" value="1"/>
</dbReference>
<dbReference type="PROSITE" id="PS51371">
    <property type="entry name" value="CBS"/>
    <property type="match status" value="1"/>
</dbReference>
<evidence type="ECO:0000256" key="5">
    <source>
        <dbReference type="ARBA" id="ARBA00023122"/>
    </source>
</evidence>
<keyword evidence="2 8" id="KW-0812">Transmembrane</keyword>
<feature type="transmembrane region" description="Helical" evidence="9">
    <location>
        <begin position="57"/>
        <end position="84"/>
    </location>
</feature>
<evidence type="ECO:0000256" key="9">
    <source>
        <dbReference type="SAM" id="Phobius"/>
    </source>
</evidence>
<dbReference type="AlphaFoldDB" id="A0AA97EQL4"/>
<proteinExistence type="predicted"/>
<evidence type="ECO:0000256" key="1">
    <source>
        <dbReference type="ARBA" id="ARBA00004141"/>
    </source>
</evidence>
<dbReference type="Pfam" id="PF03471">
    <property type="entry name" value="CorC_HlyC"/>
    <property type="match status" value="1"/>
</dbReference>